<evidence type="ECO:0000313" key="1">
    <source>
        <dbReference type="EMBL" id="CAG4937761.1"/>
    </source>
</evidence>
<name>A0A8S3W2X2_PARAO</name>
<dbReference type="PANTHER" id="PTHR10773:SF19">
    <property type="match status" value="1"/>
</dbReference>
<dbReference type="PANTHER" id="PTHR10773">
    <property type="entry name" value="DNA-DIRECTED RNA POLYMERASES I, II, AND III SUBUNIT RPABC2"/>
    <property type="match status" value="1"/>
</dbReference>
<dbReference type="OrthoDB" id="6776127at2759"/>
<comment type="caution">
    <text evidence="1">The sequence shown here is derived from an EMBL/GenBank/DDBJ whole genome shotgun (WGS) entry which is preliminary data.</text>
</comment>
<reference evidence="1" key="1">
    <citation type="submission" date="2021-04" db="EMBL/GenBank/DDBJ databases">
        <authorList>
            <person name="Tunstrom K."/>
        </authorList>
    </citation>
    <scope>NUCLEOTIDE SEQUENCE</scope>
</reference>
<evidence type="ECO:0000313" key="2">
    <source>
        <dbReference type="Proteomes" id="UP000691718"/>
    </source>
</evidence>
<sequence length="120" mass="14255">MLKSRKHQIVRFTSLYFTLDITERQIRTTKEKNNENGFIAEDRRGKHTNRKIIDDTIIKDIENHINSIPRVESHYLRASTSIEFIEGGRTVKDLWRDFSEARDPNKPKVDYWLYFGILSA</sequence>
<proteinExistence type="predicted"/>
<protein>
    <submittedName>
        <fullName evidence="1">(apollo) hypothetical protein</fullName>
    </submittedName>
</protein>
<organism evidence="1 2">
    <name type="scientific">Parnassius apollo</name>
    <name type="common">Apollo butterfly</name>
    <name type="synonym">Papilio apollo</name>
    <dbReference type="NCBI Taxonomy" id="110799"/>
    <lineage>
        <taxon>Eukaryota</taxon>
        <taxon>Metazoa</taxon>
        <taxon>Ecdysozoa</taxon>
        <taxon>Arthropoda</taxon>
        <taxon>Hexapoda</taxon>
        <taxon>Insecta</taxon>
        <taxon>Pterygota</taxon>
        <taxon>Neoptera</taxon>
        <taxon>Endopterygota</taxon>
        <taxon>Lepidoptera</taxon>
        <taxon>Glossata</taxon>
        <taxon>Ditrysia</taxon>
        <taxon>Papilionoidea</taxon>
        <taxon>Papilionidae</taxon>
        <taxon>Parnassiinae</taxon>
        <taxon>Parnassini</taxon>
        <taxon>Parnassius</taxon>
        <taxon>Parnassius</taxon>
    </lineage>
</organism>
<dbReference type="AlphaFoldDB" id="A0A8S3W2X2"/>
<dbReference type="Proteomes" id="UP000691718">
    <property type="component" value="Unassembled WGS sequence"/>
</dbReference>
<keyword evidence="2" id="KW-1185">Reference proteome</keyword>
<accession>A0A8S3W2X2</accession>
<gene>
    <name evidence="1" type="ORF">PAPOLLO_LOCUS1481</name>
</gene>
<dbReference type="EMBL" id="CAJQZP010000088">
    <property type="protein sequence ID" value="CAG4937761.1"/>
    <property type="molecule type" value="Genomic_DNA"/>
</dbReference>